<keyword evidence="2 7" id="KW-0813">Transport</keyword>
<dbReference type="InterPro" id="IPR000711">
    <property type="entry name" value="ATPase_OSCP/dsu"/>
</dbReference>
<comment type="similarity">
    <text evidence="7">Belongs to the ATPase delta chain family.</text>
</comment>
<sequence length="261" mass="27144">MGSATSQARTGIDEALVRQPQAGLDDARDLFQASRAIERSPQVLAALADPVSPPDARAALAERVLGQLGAPAVSIVAHLARQRWSDAADILSAIDDAGIRIAVRGAAGADVAGEIASFARIVSSDPQLELALGGVLGKADDKAALLQRLIGGRASEATTVILDHLVRVPRGRRIGQLLRGAATEVAAAAGRSIATVTSARELPTAQLDRLRAGLERQYGRTLQLQQVVDPAVVGGLRVAIGDDVIDGTVRSKFTDLRLKLG</sequence>
<comment type="function">
    <text evidence="7">This protein is part of the stalk that links CF(0) to CF(1). It either transmits conformational changes from CF(0) to CF(1) or is implicated in proton conduction.</text>
</comment>
<accession>A0A3N2AUN6</accession>
<dbReference type="GO" id="GO:0005886">
    <property type="term" value="C:plasma membrane"/>
    <property type="evidence" value="ECO:0007669"/>
    <property type="project" value="UniProtKB-SubCell"/>
</dbReference>
<comment type="subcellular location">
    <subcellularLocation>
        <location evidence="7">Cell membrane</location>
        <topology evidence="7">Peripheral membrane protein</topology>
    </subcellularLocation>
    <subcellularLocation>
        <location evidence="1">Membrane</location>
    </subcellularLocation>
</comment>
<keyword evidence="6 7" id="KW-0066">ATP synthesis</keyword>
<evidence type="ECO:0000313" key="9">
    <source>
        <dbReference type="Proteomes" id="UP000275456"/>
    </source>
</evidence>
<comment type="caution">
    <text evidence="8">The sequence shown here is derived from an EMBL/GenBank/DDBJ whole genome shotgun (WGS) entry which is preliminary data.</text>
</comment>
<dbReference type="GO" id="GO:0046933">
    <property type="term" value="F:proton-transporting ATP synthase activity, rotational mechanism"/>
    <property type="evidence" value="ECO:0007669"/>
    <property type="project" value="UniProtKB-UniRule"/>
</dbReference>
<evidence type="ECO:0000256" key="3">
    <source>
        <dbReference type="ARBA" id="ARBA00022781"/>
    </source>
</evidence>
<dbReference type="Pfam" id="PF00213">
    <property type="entry name" value="OSCP"/>
    <property type="match status" value="1"/>
</dbReference>
<keyword evidence="7" id="KW-1003">Cell membrane</keyword>
<comment type="function">
    <text evidence="7">F(1)F(0) ATP synthase produces ATP from ADP in the presence of a proton or sodium gradient. F-type ATPases consist of two structural domains, F(1) containing the extramembraneous catalytic core and F(0) containing the membrane proton channel, linked together by a central stalk and a peripheral stalk. During catalysis, ATP synthesis in the catalytic domain of F(1) is coupled via a rotary mechanism of the central stalk subunits to proton translocation.</text>
</comment>
<dbReference type="EMBL" id="RKHJ01000001">
    <property type="protein sequence ID" value="ROR66462.1"/>
    <property type="molecule type" value="Genomic_DNA"/>
</dbReference>
<evidence type="ECO:0000256" key="1">
    <source>
        <dbReference type="ARBA" id="ARBA00004370"/>
    </source>
</evidence>
<evidence type="ECO:0000256" key="6">
    <source>
        <dbReference type="ARBA" id="ARBA00023310"/>
    </source>
</evidence>
<keyword evidence="3 7" id="KW-0375">Hydrogen ion transport</keyword>
<evidence type="ECO:0000256" key="7">
    <source>
        <dbReference type="HAMAP-Rule" id="MF_01416"/>
    </source>
</evidence>
<dbReference type="OrthoDB" id="5242917at2"/>
<evidence type="ECO:0000256" key="2">
    <source>
        <dbReference type="ARBA" id="ARBA00022448"/>
    </source>
</evidence>
<dbReference type="PRINTS" id="PR00125">
    <property type="entry name" value="ATPASEDELTA"/>
</dbReference>
<keyword evidence="5 7" id="KW-0472">Membrane</keyword>
<dbReference type="RefSeq" id="WP_123697451.1">
    <property type="nucleotide sequence ID" value="NZ_RKHJ01000001.1"/>
</dbReference>
<dbReference type="PANTHER" id="PTHR11910">
    <property type="entry name" value="ATP SYNTHASE DELTA CHAIN"/>
    <property type="match status" value="1"/>
</dbReference>
<evidence type="ECO:0000256" key="4">
    <source>
        <dbReference type="ARBA" id="ARBA00023065"/>
    </source>
</evidence>
<keyword evidence="9" id="KW-1185">Reference proteome</keyword>
<dbReference type="GO" id="GO:0045259">
    <property type="term" value="C:proton-transporting ATP synthase complex"/>
    <property type="evidence" value="ECO:0007669"/>
    <property type="project" value="UniProtKB-KW"/>
</dbReference>
<gene>
    <name evidence="7" type="primary">atpH</name>
    <name evidence="8" type="ORF">EDD26_1845</name>
</gene>
<dbReference type="Proteomes" id="UP000275456">
    <property type="component" value="Unassembled WGS sequence"/>
</dbReference>
<keyword evidence="4 7" id="KW-0406">Ion transport</keyword>
<dbReference type="NCBIfam" id="NF009967">
    <property type="entry name" value="PRK13430.1"/>
    <property type="match status" value="1"/>
</dbReference>
<evidence type="ECO:0000313" key="8">
    <source>
        <dbReference type="EMBL" id="ROR66462.1"/>
    </source>
</evidence>
<evidence type="ECO:0000256" key="5">
    <source>
        <dbReference type="ARBA" id="ARBA00023136"/>
    </source>
</evidence>
<dbReference type="HAMAP" id="MF_01416">
    <property type="entry name" value="ATP_synth_delta_bact"/>
    <property type="match status" value="1"/>
</dbReference>
<proteinExistence type="inferred from homology"/>
<dbReference type="AlphaFoldDB" id="A0A3N2AUN6"/>
<protein>
    <recommendedName>
        <fullName evidence="7">ATP synthase subunit delta</fullName>
    </recommendedName>
    <alternativeName>
        <fullName evidence="7">ATP synthase F(1) sector subunit delta</fullName>
    </alternativeName>
    <alternativeName>
        <fullName evidence="7">F-type ATPase subunit delta</fullName>
        <shortName evidence="7">F-ATPase subunit delta</shortName>
    </alternativeName>
</protein>
<keyword evidence="7" id="KW-0139">CF(1)</keyword>
<reference evidence="8 9" key="1">
    <citation type="submission" date="2018-11" db="EMBL/GenBank/DDBJ databases">
        <title>Sequencing the genomes of 1000 actinobacteria strains.</title>
        <authorList>
            <person name="Klenk H.-P."/>
        </authorList>
    </citation>
    <scope>NUCLEOTIDE SEQUENCE [LARGE SCALE GENOMIC DNA]</scope>
    <source>
        <strain evidence="8 9">DSM 9580</strain>
    </source>
</reference>
<name>A0A3N2AUN6_9MICO</name>
<organism evidence="8 9">
    <name type="scientific">Agrococcus jenensis</name>
    <dbReference type="NCBI Taxonomy" id="46353"/>
    <lineage>
        <taxon>Bacteria</taxon>
        <taxon>Bacillati</taxon>
        <taxon>Actinomycetota</taxon>
        <taxon>Actinomycetes</taxon>
        <taxon>Micrococcales</taxon>
        <taxon>Microbacteriaceae</taxon>
        <taxon>Agrococcus</taxon>
    </lineage>
</organism>